<sequence>MIEEMEYKTTIKTLPFLFLEMKKAANLVLQGLKDNEIKEKALYDNIFQVNTETRRKEIASMVLKRIKVLDEVLLHKLVHGDIETGKLIVLYSIMKTDRLFFEFMDEVFKEKLIVKDYVIEDKDFNIFFDRKREQSKKVASWDDYTFYKLKQVFIRILYEAGLISNKRNRKIIKPVLDPSIIEHLKEKGEKAILNIFLGLN</sequence>
<keyword evidence="2" id="KW-1185">Reference proteome</keyword>
<evidence type="ECO:0000313" key="2">
    <source>
        <dbReference type="Proteomes" id="UP000002706"/>
    </source>
</evidence>
<protein>
    <recommendedName>
        <fullName evidence="3">Inner membrane protein</fullName>
    </recommendedName>
</protein>
<evidence type="ECO:0000313" key="1">
    <source>
        <dbReference type="EMBL" id="ABB15599.1"/>
    </source>
</evidence>
<proteinExistence type="predicted"/>
<dbReference type="STRING" id="246194.CHY_2656"/>
<dbReference type="HOGENOM" id="CLU_087567_3_0_9"/>
<dbReference type="InParanoid" id="Q3A8T6"/>
<gene>
    <name evidence="1" type="ordered locus">CHY_2656</name>
</gene>
<dbReference type="eggNOG" id="ENOG502ZAM1">
    <property type="taxonomic scope" value="Bacteria"/>
</dbReference>
<dbReference type="RefSeq" id="WP_011345519.1">
    <property type="nucleotide sequence ID" value="NC_007503.1"/>
</dbReference>
<dbReference type="AlphaFoldDB" id="Q3A8T6"/>
<name>Q3A8T6_CARHZ</name>
<accession>Q3A8T6</accession>
<dbReference type="Pfam" id="PF08849">
    <property type="entry name" value="BrxA"/>
    <property type="match status" value="1"/>
</dbReference>
<dbReference type="Gene3D" id="1.10.3540.10">
    <property type="entry name" value="uncharacterized protein from magnetospirillum magneticum domain"/>
    <property type="match status" value="1"/>
</dbReference>
<organism evidence="1 2">
    <name type="scientific">Carboxydothermus hydrogenoformans (strain ATCC BAA-161 / DSM 6008 / Z-2901)</name>
    <dbReference type="NCBI Taxonomy" id="246194"/>
    <lineage>
        <taxon>Bacteria</taxon>
        <taxon>Bacillati</taxon>
        <taxon>Bacillota</taxon>
        <taxon>Clostridia</taxon>
        <taxon>Thermoanaerobacterales</taxon>
        <taxon>Thermoanaerobacteraceae</taxon>
        <taxon>Carboxydothermus</taxon>
    </lineage>
</organism>
<reference evidence="1 2" key="1">
    <citation type="journal article" date="2005" name="PLoS Genet.">
        <title>Life in hot carbon monoxide: the complete genome sequence of Carboxydothermus hydrogenoformans Z-2901.</title>
        <authorList>
            <person name="Wu M."/>
            <person name="Ren Q."/>
            <person name="Durkin A.S."/>
            <person name="Daugherty S.C."/>
            <person name="Brinkac L.M."/>
            <person name="Dodson R.J."/>
            <person name="Madupu R."/>
            <person name="Sullivan S.A."/>
            <person name="Kolonay J.F."/>
            <person name="Haft D.H."/>
            <person name="Nelson W.C."/>
            <person name="Tallon L.J."/>
            <person name="Jones K.M."/>
            <person name="Ulrich L.E."/>
            <person name="Gonzalez J.M."/>
            <person name="Zhulin I.B."/>
            <person name="Robb F.T."/>
            <person name="Eisen J.A."/>
        </authorList>
    </citation>
    <scope>NUCLEOTIDE SEQUENCE [LARGE SCALE GENOMIC DNA]</scope>
    <source>
        <strain evidence="2">ATCC BAA-161 / DSM 6008 / Z-2901</strain>
    </source>
</reference>
<dbReference type="KEGG" id="chy:CHY_2656"/>
<dbReference type="EMBL" id="CP000141">
    <property type="protein sequence ID" value="ABB15599.1"/>
    <property type="molecule type" value="Genomic_DNA"/>
</dbReference>
<evidence type="ECO:0008006" key="3">
    <source>
        <dbReference type="Google" id="ProtNLM"/>
    </source>
</evidence>
<dbReference type="InterPro" id="IPR023137">
    <property type="entry name" value="BrxA_sf"/>
</dbReference>
<dbReference type="InterPro" id="IPR014948">
    <property type="entry name" value="BrxA"/>
</dbReference>
<dbReference type="OrthoDB" id="3078533at2"/>
<dbReference type="Proteomes" id="UP000002706">
    <property type="component" value="Chromosome"/>
</dbReference>